<protein>
    <submittedName>
        <fullName evidence="2">RCG49004, isoform CRA_b</fullName>
    </submittedName>
</protein>
<evidence type="ECO:0000313" key="2">
    <source>
        <dbReference type="EMBL" id="EDM16849.1"/>
    </source>
</evidence>
<accession>A6IG49</accession>
<feature type="region of interest" description="Disordered" evidence="1">
    <location>
        <begin position="1"/>
        <end position="31"/>
    </location>
</feature>
<evidence type="ECO:0000256" key="1">
    <source>
        <dbReference type="SAM" id="MobiDB-lite"/>
    </source>
</evidence>
<reference evidence="2 3" key="1">
    <citation type="submission" date="2005-09" db="EMBL/GenBank/DDBJ databases">
        <authorList>
            <person name="Mural R.J."/>
            <person name="Li P.W."/>
            <person name="Adams M.D."/>
            <person name="Amanatides P.G."/>
            <person name="Baden-Tillson H."/>
            <person name="Barnstead M."/>
            <person name="Chin S.H."/>
            <person name="Dew I."/>
            <person name="Evans C.A."/>
            <person name="Ferriera S."/>
            <person name="Flanigan M."/>
            <person name="Fosler C."/>
            <person name="Glodek A."/>
            <person name="Gu Z."/>
            <person name="Holt R.A."/>
            <person name="Jennings D."/>
            <person name="Kraft C.L."/>
            <person name="Lu F."/>
            <person name="Nguyen T."/>
            <person name="Nusskern D.R."/>
            <person name="Pfannkoch C.M."/>
            <person name="Sitter C."/>
            <person name="Sutton G.G."/>
            <person name="Venter J.C."/>
            <person name="Wang Z."/>
            <person name="Woodage T."/>
            <person name="Zheng X.H."/>
            <person name="Zhong F."/>
        </authorList>
    </citation>
    <scope>NUCLEOTIDE SEQUENCE [LARGE SCALE GENOMIC DNA]</scope>
    <source>
        <strain>BN</strain>
        <strain evidence="3">Sprague-Dawley</strain>
    </source>
</reference>
<organism evidence="2 3">
    <name type="scientific">Rattus norvegicus</name>
    <name type="common">Rat</name>
    <dbReference type="NCBI Taxonomy" id="10116"/>
    <lineage>
        <taxon>Eukaryota</taxon>
        <taxon>Metazoa</taxon>
        <taxon>Chordata</taxon>
        <taxon>Craniata</taxon>
        <taxon>Vertebrata</taxon>
        <taxon>Euteleostomi</taxon>
        <taxon>Mammalia</taxon>
        <taxon>Eutheria</taxon>
        <taxon>Euarchontoglires</taxon>
        <taxon>Glires</taxon>
        <taxon>Rodentia</taxon>
        <taxon>Myomorpha</taxon>
        <taxon>Muroidea</taxon>
        <taxon>Muridae</taxon>
        <taxon>Murinae</taxon>
        <taxon>Rattus</taxon>
    </lineage>
</organism>
<dbReference type="Proteomes" id="UP000234681">
    <property type="component" value="Chromosome 7"/>
</dbReference>
<evidence type="ECO:0000313" key="3">
    <source>
        <dbReference type="Proteomes" id="UP000234681"/>
    </source>
</evidence>
<proteinExistence type="predicted"/>
<dbReference type="AlphaFoldDB" id="A6IG49"/>
<dbReference type="EMBL" id="CH473960">
    <property type="protein sequence ID" value="EDM16849.1"/>
    <property type="molecule type" value="Genomic_DNA"/>
</dbReference>
<name>A6IG49_RAT</name>
<feature type="compositionally biased region" description="Polar residues" evidence="1">
    <location>
        <begin position="19"/>
        <end position="31"/>
    </location>
</feature>
<gene>
    <name evidence="2" type="ORF">rCG_49004</name>
</gene>
<sequence>MSTIVLTAEPFHTPLGQRSAGSQGQVQRPNILSKATRSTLEGWLLVT</sequence>